<reference evidence="1" key="2">
    <citation type="journal article" date="2015" name="Data Brief">
        <title>Shoot transcriptome of the giant reed, Arundo donax.</title>
        <authorList>
            <person name="Barrero R.A."/>
            <person name="Guerrero F.D."/>
            <person name="Moolhuijzen P."/>
            <person name="Goolsby J.A."/>
            <person name="Tidwell J."/>
            <person name="Bellgard S.E."/>
            <person name="Bellgard M.I."/>
        </authorList>
    </citation>
    <scope>NUCLEOTIDE SEQUENCE</scope>
    <source>
        <tissue evidence="1">Shoot tissue taken approximately 20 cm above the soil surface</tissue>
    </source>
</reference>
<proteinExistence type="predicted"/>
<dbReference type="EMBL" id="GBRH01233930">
    <property type="protein sequence ID" value="JAD63965.1"/>
    <property type="molecule type" value="Transcribed_RNA"/>
</dbReference>
<dbReference type="AlphaFoldDB" id="A0A0A9BS25"/>
<accession>A0A0A9BS25</accession>
<evidence type="ECO:0000313" key="1">
    <source>
        <dbReference type="EMBL" id="JAD63965.1"/>
    </source>
</evidence>
<reference evidence="1" key="1">
    <citation type="submission" date="2014-09" db="EMBL/GenBank/DDBJ databases">
        <authorList>
            <person name="Magalhaes I.L.F."/>
            <person name="Oliveira U."/>
            <person name="Santos F.R."/>
            <person name="Vidigal T.H.D.A."/>
            <person name="Brescovit A.D."/>
            <person name="Santos A.J."/>
        </authorList>
    </citation>
    <scope>NUCLEOTIDE SEQUENCE</scope>
    <source>
        <tissue evidence="1">Shoot tissue taken approximately 20 cm above the soil surface</tissue>
    </source>
</reference>
<sequence>MLCLVWHSQDSADLRGCWGCRKCYLERKSMEGEGVLRFEMDCYSYLTCHLSMYVISSRSRC</sequence>
<name>A0A0A9BS25_ARUDO</name>
<organism evidence="1">
    <name type="scientific">Arundo donax</name>
    <name type="common">Giant reed</name>
    <name type="synonym">Donax arundinaceus</name>
    <dbReference type="NCBI Taxonomy" id="35708"/>
    <lineage>
        <taxon>Eukaryota</taxon>
        <taxon>Viridiplantae</taxon>
        <taxon>Streptophyta</taxon>
        <taxon>Embryophyta</taxon>
        <taxon>Tracheophyta</taxon>
        <taxon>Spermatophyta</taxon>
        <taxon>Magnoliopsida</taxon>
        <taxon>Liliopsida</taxon>
        <taxon>Poales</taxon>
        <taxon>Poaceae</taxon>
        <taxon>PACMAD clade</taxon>
        <taxon>Arundinoideae</taxon>
        <taxon>Arundineae</taxon>
        <taxon>Arundo</taxon>
    </lineage>
</organism>
<protein>
    <submittedName>
        <fullName evidence="1">Uncharacterized protein</fullName>
    </submittedName>
</protein>